<evidence type="ECO:0000313" key="9">
    <source>
        <dbReference type="Proteomes" id="UP001205105"/>
    </source>
</evidence>
<dbReference type="InterPro" id="IPR046959">
    <property type="entry name" value="PRK1-6/SRF4-like"/>
</dbReference>
<comment type="subcellular location">
    <subcellularLocation>
        <location evidence="2">Cytoplasm</location>
        <location evidence="2">Cytoskeleton</location>
        <location evidence="2">Cilium axoneme</location>
    </subcellularLocation>
    <subcellularLocation>
        <location evidence="1">Membrane</location>
    </subcellularLocation>
</comment>
<reference evidence="8" key="1">
    <citation type="submission" date="2020-11" db="EMBL/GenBank/DDBJ databases">
        <title>Chlorella ohadii genome sequencing and assembly.</title>
        <authorList>
            <person name="Murik O."/>
            <person name="Treves H."/>
            <person name="Kedem I."/>
            <person name="Shotland Y."/>
            <person name="Kaplan A."/>
        </authorList>
    </citation>
    <scope>NUCLEOTIDE SEQUENCE</scope>
    <source>
        <strain evidence="8">1</strain>
    </source>
</reference>
<dbReference type="Pfam" id="PF08263">
    <property type="entry name" value="LRRNT_2"/>
    <property type="match status" value="1"/>
</dbReference>
<dbReference type="InterPro" id="IPR013210">
    <property type="entry name" value="LRR_N_plant-typ"/>
</dbReference>
<evidence type="ECO:0000256" key="6">
    <source>
        <dbReference type="SAM" id="SignalP"/>
    </source>
</evidence>
<feature type="transmembrane region" description="Helical" evidence="5">
    <location>
        <begin position="258"/>
        <end position="281"/>
    </location>
</feature>
<feature type="compositionally biased region" description="Polar residues" evidence="4">
    <location>
        <begin position="297"/>
        <end position="318"/>
    </location>
</feature>
<organism evidence="8 9">
    <name type="scientific">Chlorella ohadii</name>
    <dbReference type="NCBI Taxonomy" id="2649997"/>
    <lineage>
        <taxon>Eukaryota</taxon>
        <taxon>Viridiplantae</taxon>
        <taxon>Chlorophyta</taxon>
        <taxon>core chlorophytes</taxon>
        <taxon>Trebouxiophyceae</taxon>
        <taxon>Chlorellales</taxon>
        <taxon>Chlorellaceae</taxon>
        <taxon>Chlorella clade</taxon>
        <taxon>Chlorella</taxon>
    </lineage>
</organism>
<evidence type="ECO:0000313" key="8">
    <source>
        <dbReference type="EMBL" id="KAI7835916.1"/>
    </source>
</evidence>
<dbReference type="InterPro" id="IPR011009">
    <property type="entry name" value="Kinase-like_dom_sf"/>
</dbReference>
<dbReference type="GO" id="GO:0016020">
    <property type="term" value="C:membrane"/>
    <property type="evidence" value="ECO:0007669"/>
    <property type="project" value="UniProtKB-SubCell"/>
</dbReference>
<sequence>MGPVRRLPAAPLLLIVLAAWMRLPNSAAARRLAQAGPAAAPPAAQPTPGSQDDAALLLAFKASLENGDEILTDWRPGTDPCAWLGISCNPNGSVNSLVLLDKGIRGNMPQPDGWKLPATIVDISLGNNNQPPTNIVLIGNQLTGGIPEEWTKLPSLAIMSLQNNKLSGPLPSSMMFNQSFGINALSINENNFSGPVPSWPDQPNSILTIHPGNEGLCGTIPKSPILQEGAVGVNVPVNSLPPCPGDPTNDSSGLSGGAIAGIVIGCVAAGVVTLVGAAWLLRRRRQQAATMDGGASKQGSGPMSLDSLTSGKWITPPSSGLPHHQSGGAAQVPSSPFNPFAGGPKVRSPTPTSCGSGGSSGHRTVPLTALRTNSGGPSSATPAAQQAKIQAKLEALYDEKPAWLISPTRLSLEQGQDGQFVLLGAGAYGRVYKGYLQPEPAAATPQPADAQQPAGDGSEAGSSATAHAIGQALISKSGAAQPLPVAIKVMDAVNVSAFLQEASIMTRLAGGPHVVALHGACVDDQSLVVVMELLEGGDLRTLLSSEEAPQWGSGGRAIALDIAEGLVFLHAKNITHRCARWRPVGCGRSKNVLMTKEGRAKISDVGTAALHSATLLSAGSSNFGGTLAWSAPELLLGSHISHRSDVYSMGVVLWELVTKRIPRRGDVAPPPPSDDCPAGLSELIGDCLQLEPEKRPNAEQVLERLKAL</sequence>
<dbReference type="CDD" id="cd12087">
    <property type="entry name" value="TM_EGFR-like"/>
    <property type="match status" value="1"/>
</dbReference>
<dbReference type="PANTHER" id="PTHR48007:SF4">
    <property type="entry name" value="LEUCINE-RICH REPEAT RECEPTOR-LIKE PROTEIN KINASE PXC1"/>
    <property type="match status" value="1"/>
</dbReference>
<feature type="compositionally biased region" description="Low complexity" evidence="4">
    <location>
        <begin position="439"/>
        <end position="454"/>
    </location>
</feature>
<accession>A0AAD5DFT8</accession>
<keyword evidence="3" id="KW-0433">Leucine-rich repeat</keyword>
<dbReference type="InterPro" id="IPR000719">
    <property type="entry name" value="Prot_kinase_dom"/>
</dbReference>
<feature type="compositionally biased region" description="Polar residues" evidence="4">
    <location>
        <begin position="370"/>
        <end position="384"/>
    </location>
</feature>
<feature type="region of interest" description="Disordered" evidence="4">
    <location>
        <begin position="439"/>
        <end position="462"/>
    </location>
</feature>
<evidence type="ECO:0000256" key="4">
    <source>
        <dbReference type="SAM" id="MobiDB-lite"/>
    </source>
</evidence>
<evidence type="ECO:0000256" key="5">
    <source>
        <dbReference type="SAM" id="Phobius"/>
    </source>
</evidence>
<dbReference type="SUPFAM" id="SSF52058">
    <property type="entry name" value="L domain-like"/>
    <property type="match status" value="1"/>
</dbReference>
<dbReference type="PROSITE" id="PS50011">
    <property type="entry name" value="PROTEIN_KINASE_DOM"/>
    <property type="match status" value="1"/>
</dbReference>
<dbReference type="PANTHER" id="PTHR48007">
    <property type="entry name" value="LEUCINE-RICH REPEAT RECEPTOR-LIKE PROTEIN KINASE PXC1"/>
    <property type="match status" value="1"/>
</dbReference>
<evidence type="ECO:0000256" key="3">
    <source>
        <dbReference type="ARBA" id="ARBA00022614"/>
    </source>
</evidence>
<dbReference type="AlphaFoldDB" id="A0AAD5DFT8"/>
<dbReference type="InterPro" id="IPR001245">
    <property type="entry name" value="Ser-Thr/Tyr_kinase_cat_dom"/>
</dbReference>
<gene>
    <name evidence="8" type="ORF">COHA_010196</name>
</gene>
<protein>
    <recommendedName>
        <fullName evidence="7">Protein kinase domain-containing protein</fullName>
    </recommendedName>
</protein>
<keyword evidence="6" id="KW-0732">Signal</keyword>
<name>A0AAD5DFT8_9CHLO</name>
<comment type="caution">
    <text evidence="8">The sequence shown here is derived from an EMBL/GenBank/DDBJ whole genome shotgun (WGS) entry which is preliminary data.</text>
</comment>
<evidence type="ECO:0000256" key="2">
    <source>
        <dbReference type="ARBA" id="ARBA00004430"/>
    </source>
</evidence>
<proteinExistence type="predicted"/>
<evidence type="ECO:0000259" key="7">
    <source>
        <dbReference type="PROSITE" id="PS50011"/>
    </source>
</evidence>
<keyword evidence="5" id="KW-1133">Transmembrane helix</keyword>
<dbReference type="SUPFAM" id="SSF56112">
    <property type="entry name" value="Protein kinase-like (PK-like)"/>
    <property type="match status" value="1"/>
</dbReference>
<dbReference type="EMBL" id="JADXDR010000216">
    <property type="protein sequence ID" value="KAI7835916.1"/>
    <property type="molecule type" value="Genomic_DNA"/>
</dbReference>
<keyword evidence="5" id="KW-0812">Transmembrane</keyword>
<feature type="signal peptide" evidence="6">
    <location>
        <begin position="1"/>
        <end position="29"/>
    </location>
</feature>
<dbReference type="Pfam" id="PF07714">
    <property type="entry name" value="PK_Tyr_Ser-Thr"/>
    <property type="match status" value="1"/>
</dbReference>
<dbReference type="Gene3D" id="1.10.510.10">
    <property type="entry name" value="Transferase(Phosphotransferase) domain 1"/>
    <property type="match status" value="1"/>
</dbReference>
<dbReference type="InterPro" id="IPR032675">
    <property type="entry name" value="LRR_dom_sf"/>
</dbReference>
<keyword evidence="9" id="KW-1185">Reference proteome</keyword>
<keyword evidence="5" id="KW-0472">Membrane</keyword>
<feature type="chain" id="PRO_5042032985" description="Protein kinase domain-containing protein" evidence="6">
    <location>
        <begin position="30"/>
        <end position="708"/>
    </location>
</feature>
<dbReference type="GO" id="GO:0005524">
    <property type="term" value="F:ATP binding"/>
    <property type="evidence" value="ECO:0007669"/>
    <property type="project" value="InterPro"/>
</dbReference>
<dbReference type="Proteomes" id="UP001205105">
    <property type="component" value="Unassembled WGS sequence"/>
</dbReference>
<feature type="domain" description="Protein kinase" evidence="7">
    <location>
        <begin position="417"/>
        <end position="708"/>
    </location>
</feature>
<dbReference type="GO" id="GO:0004672">
    <property type="term" value="F:protein kinase activity"/>
    <property type="evidence" value="ECO:0007669"/>
    <property type="project" value="InterPro"/>
</dbReference>
<dbReference type="Gene3D" id="3.80.10.10">
    <property type="entry name" value="Ribonuclease Inhibitor"/>
    <property type="match status" value="1"/>
</dbReference>
<evidence type="ECO:0000256" key="1">
    <source>
        <dbReference type="ARBA" id="ARBA00004370"/>
    </source>
</evidence>
<dbReference type="GO" id="GO:0005930">
    <property type="term" value="C:axoneme"/>
    <property type="evidence" value="ECO:0007669"/>
    <property type="project" value="UniProtKB-SubCell"/>
</dbReference>
<feature type="region of interest" description="Disordered" evidence="4">
    <location>
        <begin position="290"/>
        <end position="384"/>
    </location>
</feature>